<evidence type="ECO:0000256" key="1">
    <source>
        <dbReference type="ARBA" id="ARBA00004141"/>
    </source>
</evidence>
<name>A0ABR2HRG0_9PEZI</name>
<feature type="transmembrane region" description="Helical" evidence="7">
    <location>
        <begin position="22"/>
        <end position="43"/>
    </location>
</feature>
<protein>
    <recommendedName>
        <fullName evidence="8">Rhodopsin domain-containing protein</fullName>
    </recommendedName>
</protein>
<dbReference type="EMBL" id="JAPCWZ010000009">
    <property type="protein sequence ID" value="KAK8851528.1"/>
    <property type="molecule type" value="Genomic_DNA"/>
</dbReference>
<accession>A0ABR2HRG0</accession>
<dbReference type="PANTHER" id="PTHR33048">
    <property type="entry name" value="PTH11-LIKE INTEGRAL MEMBRANE PROTEIN (AFU_ORTHOLOGUE AFUA_5G11245)"/>
    <property type="match status" value="1"/>
</dbReference>
<dbReference type="Proteomes" id="UP001390339">
    <property type="component" value="Unassembled WGS sequence"/>
</dbReference>
<feature type="transmembrane region" description="Helical" evidence="7">
    <location>
        <begin position="217"/>
        <end position="239"/>
    </location>
</feature>
<keyword evidence="10" id="KW-1185">Reference proteome</keyword>
<dbReference type="InterPro" id="IPR052337">
    <property type="entry name" value="SAT4-like"/>
</dbReference>
<comment type="subcellular location">
    <subcellularLocation>
        <location evidence="1">Membrane</location>
        <topology evidence="1">Multi-pass membrane protein</topology>
    </subcellularLocation>
</comment>
<evidence type="ECO:0000313" key="10">
    <source>
        <dbReference type="Proteomes" id="UP001390339"/>
    </source>
</evidence>
<dbReference type="PANTHER" id="PTHR33048:SF47">
    <property type="entry name" value="INTEGRAL MEMBRANE PROTEIN-RELATED"/>
    <property type="match status" value="1"/>
</dbReference>
<dbReference type="InterPro" id="IPR049326">
    <property type="entry name" value="Rhodopsin_dom_fungi"/>
</dbReference>
<organism evidence="9 10">
    <name type="scientific">Apiospora arundinis</name>
    <dbReference type="NCBI Taxonomy" id="335852"/>
    <lineage>
        <taxon>Eukaryota</taxon>
        <taxon>Fungi</taxon>
        <taxon>Dikarya</taxon>
        <taxon>Ascomycota</taxon>
        <taxon>Pezizomycotina</taxon>
        <taxon>Sordariomycetes</taxon>
        <taxon>Xylariomycetidae</taxon>
        <taxon>Amphisphaeriales</taxon>
        <taxon>Apiosporaceae</taxon>
        <taxon>Apiospora</taxon>
    </lineage>
</organism>
<gene>
    <name evidence="9" type="ORF">PGQ11_014007</name>
</gene>
<evidence type="ECO:0000256" key="2">
    <source>
        <dbReference type="ARBA" id="ARBA00022692"/>
    </source>
</evidence>
<feature type="transmembrane region" description="Helical" evidence="7">
    <location>
        <begin position="259"/>
        <end position="287"/>
    </location>
</feature>
<keyword evidence="2 7" id="KW-0812">Transmembrane</keyword>
<comment type="caution">
    <text evidence="9">The sequence shown here is derived from an EMBL/GenBank/DDBJ whole genome shotgun (WGS) entry which is preliminary data.</text>
</comment>
<evidence type="ECO:0000259" key="8">
    <source>
        <dbReference type="Pfam" id="PF20684"/>
    </source>
</evidence>
<evidence type="ECO:0000256" key="6">
    <source>
        <dbReference type="SAM" id="MobiDB-lite"/>
    </source>
</evidence>
<keyword evidence="4 7" id="KW-0472">Membrane</keyword>
<evidence type="ECO:0000256" key="7">
    <source>
        <dbReference type="SAM" id="Phobius"/>
    </source>
</evidence>
<comment type="similarity">
    <text evidence="5">Belongs to the SAT4 family.</text>
</comment>
<proteinExistence type="inferred from homology"/>
<evidence type="ECO:0000313" key="9">
    <source>
        <dbReference type="EMBL" id="KAK8851528.1"/>
    </source>
</evidence>
<evidence type="ECO:0000256" key="4">
    <source>
        <dbReference type="ARBA" id="ARBA00023136"/>
    </source>
</evidence>
<sequence>MEAMPGLPSLTQEQMKEDKRPVLIHVTVWLHVLASLCLVLRLASRRVKNLKLGVDDWLIIAAQVVGYGHAADVITMAVNGSGQHIMAVLMRPDAAHAIQVQAKGTYAISPLNTTQLTLTKASVLALYLRVFPQRYIRLGVYMLGAILGAWWVTFVCLNLFGCDPISRGWSLDAATCISRGHAVNTIGTICDTVINVLILALPVHAIVQLRVRAWQKFAIAGLFLLGGLSTASAWIRWWAAEGFRNQPEADAMYNTYKVLIFLVLEMATGVMGVSLSTVTPILSYFTLRMGFKRASMALNKADVAGLVTIGGSDGSLERPASRPASRPRLFGQRQGETDNADDERPSFSGPASGTR</sequence>
<evidence type="ECO:0000256" key="5">
    <source>
        <dbReference type="ARBA" id="ARBA00038359"/>
    </source>
</evidence>
<feature type="domain" description="Rhodopsin" evidence="8">
    <location>
        <begin position="40"/>
        <end position="283"/>
    </location>
</feature>
<feature type="region of interest" description="Disordered" evidence="6">
    <location>
        <begin position="313"/>
        <end position="355"/>
    </location>
</feature>
<feature type="transmembrane region" description="Helical" evidence="7">
    <location>
        <begin position="138"/>
        <end position="161"/>
    </location>
</feature>
<evidence type="ECO:0000256" key="3">
    <source>
        <dbReference type="ARBA" id="ARBA00022989"/>
    </source>
</evidence>
<dbReference type="Pfam" id="PF20684">
    <property type="entry name" value="Fung_rhodopsin"/>
    <property type="match status" value="1"/>
</dbReference>
<keyword evidence="3 7" id="KW-1133">Transmembrane helix</keyword>
<reference evidence="9 10" key="1">
    <citation type="journal article" date="2024" name="IMA Fungus">
        <title>Apiospora arundinis, a panoply of carbohydrate-active enzymes and secondary metabolites.</title>
        <authorList>
            <person name="Sorensen T."/>
            <person name="Petersen C."/>
            <person name="Muurmann A.T."/>
            <person name="Christiansen J.V."/>
            <person name="Brundto M.L."/>
            <person name="Overgaard C.K."/>
            <person name="Boysen A.T."/>
            <person name="Wollenberg R.D."/>
            <person name="Larsen T.O."/>
            <person name="Sorensen J.L."/>
            <person name="Nielsen K.L."/>
            <person name="Sondergaard T.E."/>
        </authorList>
    </citation>
    <scope>NUCLEOTIDE SEQUENCE [LARGE SCALE GENOMIC DNA]</scope>
    <source>
        <strain evidence="9 10">AAU 773</strain>
    </source>
</reference>
<feature type="transmembrane region" description="Helical" evidence="7">
    <location>
        <begin position="181"/>
        <end position="205"/>
    </location>
</feature>